<comment type="similarity">
    <text evidence="1">Belongs to the protein kinase superfamily. ADCK protein kinase family.</text>
</comment>
<evidence type="ECO:0000313" key="6">
    <source>
        <dbReference type="EMBL" id="CCM64919.1"/>
    </source>
</evidence>
<dbReference type="PANTHER" id="PTHR43851:SF3">
    <property type="entry name" value="COENZYME Q8"/>
    <property type="match status" value="1"/>
</dbReference>
<evidence type="ECO:0000313" key="7">
    <source>
        <dbReference type="Proteomes" id="UP000018291"/>
    </source>
</evidence>
<dbReference type="RefSeq" id="WP_012229271.1">
    <property type="nucleotide sequence ID" value="NZ_HG422565.1"/>
</dbReference>
<dbReference type="InterPro" id="IPR051409">
    <property type="entry name" value="Atypical_kinase_ADCK"/>
</dbReference>
<dbReference type="InterPro" id="IPR004147">
    <property type="entry name" value="ABC1_dom"/>
</dbReference>
<dbReference type="eggNOG" id="COG0661">
    <property type="taxonomic scope" value="Bacteria"/>
</dbReference>
<evidence type="ECO:0000259" key="5">
    <source>
        <dbReference type="Pfam" id="PF03109"/>
    </source>
</evidence>
<evidence type="ECO:0000256" key="4">
    <source>
        <dbReference type="ARBA" id="ARBA00022840"/>
    </source>
</evidence>
<dbReference type="Proteomes" id="UP000018291">
    <property type="component" value="Unassembled WGS sequence"/>
</dbReference>
<sequence length="484" mass="52572">MGLAAASAVAIAARRRGRQAPTMVTARMARRAQLARVGAKAGATVALSRARSVGAAPERKAELRAEAELASAEAVAEALGNMKGALMKLGQMASYLETGLPEPVRQALVQLQSDAPPMAPELAAKMVTDELGAPPDELFAEWGERPIAAASIGQVHRAVTHDGREVAVKVQYPGVDDAIRHDLETSDVVFNALGMMFPGMDPKPIVAELRERLTEELDYRAEADHQRRFAAYYEGHPTISVPAVIDEYSTGRVLCSEFVQGRRWADIVEAPQAERDLFGETIFRYVFGSIYGMHAFNGDPHPGNYLFGEDGRVSFLDYGLVKTFDVATVADFESLIVAMVIDHDLERFRSEVERIGLLPADAPFTIEQVASYFGHFYDHIAEEGVHSIGSDWSAEAVRRYFDLTGPYADIMKSANLPGDWVIVQRINLGLFALLGELGATANWRLISEELWPSVGGPPSTPMGKAIAAWEAARAGTAQDTTVVC</sequence>
<name>R4Z1X6_9ACTN</name>
<keyword evidence="7" id="KW-1185">Reference proteome</keyword>
<gene>
    <name evidence="6" type="ORF">BN381_50061</name>
</gene>
<keyword evidence="4" id="KW-0067">ATP-binding</keyword>
<dbReference type="EMBL" id="CANL01000045">
    <property type="protein sequence ID" value="CCM64919.1"/>
    <property type="molecule type" value="Genomic_DNA"/>
</dbReference>
<evidence type="ECO:0000256" key="3">
    <source>
        <dbReference type="ARBA" id="ARBA00022741"/>
    </source>
</evidence>
<dbReference type="InterPro" id="IPR011009">
    <property type="entry name" value="Kinase-like_dom_sf"/>
</dbReference>
<dbReference type="InterPro" id="IPR034646">
    <property type="entry name" value="ADCK3_dom"/>
</dbReference>
<comment type="caution">
    <text evidence="6">The sequence shown here is derived from an EMBL/GenBank/DDBJ whole genome shotgun (WGS) entry which is preliminary data.</text>
</comment>
<dbReference type="GO" id="GO:0016740">
    <property type="term" value="F:transferase activity"/>
    <property type="evidence" value="ECO:0007669"/>
    <property type="project" value="UniProtKB-KW"/>
</dbReference>
<organism evidence="6 7">
    <name type="scientific">Candidatus Neomicrothrix parvicella RN1</name>
    <dbReference type="NCBI Taxonomy" id="1229780"/>
    <lineage>
        <taxon>Bacteria</taxon>
        <taxon>Bacillati</taxon>
        <taxon>Actinomycetota</taxon>
        <taxon>Acidimicrobiia</taxon>
        <taxon>Acidimicrobiales</taxon>
        <taxon>Microthrixaceae</taxon>
        <taxon>Candidatus Neomicrothrix</taxon>
    </lineage>
</organism>
<accession>R4Z1X6</accession>
<dbReference type="SUPFAM" id="SSF56112">
    <property type="entry name" value="Protein kinase-like (PK-like)"/>
    <property type="match status" value="1"/>
</dbReference>
<evidence type="ECO:0000256" key="2">
    <source>
        <dbReference type="ARBA" id="ARBA00022679"/>
    </source>
</evidence>
<dbReference type="PANTHER" id="PTHR43851">
    <property type="match status" value="1"/>
</dbReference>
<dbReference type="CDD" id="cd13970">
    <property type="entry name" value="ABC1_ADCK3"/>
    <property type="match status" value="1"/>
</dbReference>
<feature type="domain" description="ABC1 atypical kinase-like" evidence="5">
    <location>
        <begin position="110"/>
        <end position="346"/>
    </location>
</feature>
<keyword evidence="2" id="KW-0808">Transferase</keyword>
<dbReference type="GO" id="GO:0005524">
    <property type="term" value="F:ATP binding"/>
    <property type="evidence" value="ECO:0007669"/>
    <property type="project" value="UniProtKB-KW"/>
</dbReference>
<dbReference type="HOGENOM" id="CLU_006533_9_3_11"/>
<evidence type="ECO:0000256" key="1">
    <source>
        <dbReference type="ARBA" id="ARBA00009670"/>
    </source>
</evidence>
<keyword evidence="3" id="KW-0547">Nucleotide-binding</keyword>
<reference evidence="6 7" key="1">
    <citation type="journal article" date="2013" name="ISME J.">
        <title>Metabolic model for the filamentous 'Candidatus Microthrix parvicella' based on genomic and metagenomic analyses.</title>
        <authorList>
            <person name="Jon McIlroy S."/>
            <person name="Kristiansen R."/>
            <person name="Albertsen M."/>
            <person name="Michael Karst S."/>
            <person name="Rossetti S."/>
            <person name="Lund Nielsen J."/>
            <person name="Tandoi V."/>
            <person name="James Seviour R."/>
            <person name="Nielsen P.H."/>
        </authorList>
    </citation>
    <scope>NUCLEOTIDE SEQUENCE [LARGE SCALE GENOMIC DNA]</scope>
    <source>
        <strain evidence="6 7">RN1</strain>
    </source>
</reference>
<proteinExistence type="inferred from homology"/>
<protein>
    <submittedName>
        <fullName evidence="6">Putative ABC-1 domain protein</fullName>
    </submittedName>
</protein>
<dbReference type="STRING" id="1229780.BN381_50061"/>
<dbReference type="AlphaFoldDB" id="R4Z1X6"/>
<dbReference type="Pfam" id="PF03109">
    <property type="entry name" value="ABC1"/>
    <property type="match status" value="1"/>
</dbReference>